<proteinExistence type="predicted"/>
<dbReference type="KEGG" id="puo:RZN69_01150"/>
<keyword evidence="2" id="KW-1185">Reference proteome</keyword>
<accession>A0AAQ3L9P3</accession>
<dbReference type="AlphaFoldDB" id="A0AAQ3L9P3"/>
<organism evidence="1 2">
    <name type="scientific">Rubellicoccus peritrichatus</name>
    <dbReference type="NCBI Taxonomy" id="3080537"/>
    <lineage>
        <taxon>Bacteria</taxon>
        <taxon>Pseudomonadati</taxon>
        <taxon>Verrucomicrobiota</taxon>
        <taxon>Opitutia</taxon>
        <taxon>Puniceicoccales</taxon>
        <taxon>Cerasicoccaceae</taxon>
        <taxon>Rubellicoccus</taxon>
    </lineage>
</organism>
<dbReference type="Proteomes" id="UP001304300">
    <property type="component" value="Chromosome"/>
</dbReference>
<gene>
    <name evidence="1" type="ORF">RZN69_01150</name>
</gene>
<evidence type="ECO:0000313" key="2">
    <source>
        <dbReference type="Proteomes" id="UP001304300"/>
    </source>
</evidence>
<protein>
    <submittedName>
        <fullName evidence="1">Uncharacterized protein</fullName>
    </submittedName>
</protein>
<reference evidence="1 2" key="1">
    <citation type="submission" date="2023-10" db="EMBL/GenBank/DDBJ databases">
        <title>Rubellicoccus peritrichatus gen. nov., sp. nov., isolated from an algae of coral reef tank.</title>
        <authorList>
            <person name="Luo J."/>
        </authorList>
    </citation>
    <scope>NUCLEOTIDE SEQUENCE [LARGE SCALE GENOMIC DNA]</scope>
    <source>
        <strain evidence="1 2">CR14</strain>
    </source>
</reference>
<dbReference type="EMBL" id="CP136920">
    <property type="protein sequence ID" value="WOO41676.1"/>
    <property type="molecule type" value="Genomic_DNA"/>
</dbReference>
<dbReference type="RefSeq" id="WP_317834160.1">
    <property type="nucleotide sequence ID" value="NZ_CP136920.1"/>
</dbReference>
<sequence length="280" mass="32462">MAASLLLSVSSLHAIPLMGANGKEVDFAGVLKATQTGLVVMIKPGDEPMEVPWERFDLIFIEENHPKIYDAYNDIYQGEKEVVLKLGTFKGFKTYDELMAELKKTMSEPYVVPLPSSYDYWLSRYYERNRSYDHDDYIRARREYYNMVHALFDGYRVRRSDGTTVRYHYYSYYGSSYSYIVETTGERVLSFFSNDKSSFHAALDYISDHPGLLIGLADQLKANHKQFVENGHTNVQTDYGTIGYMLEKTIKNLERLPKSRSFPTGMKRDFERFLHVVNEG</sequence>
<evidence type="ECO:0000313" key="1">
    <source>
        <dbReference type="EMBL" id="WOO41676.1"/>
    </source>
</evidence>
<name>A0AAQ3L9P3_9BACT</name>